<keyword evidence="2" id="KW-1133">Transmembrane helix</keyword>
<gene>
    <name evidence="3" type="ORF">BU14_0519s0006</name>
</gene>
<accession>A0A1X6NSH8</accession>
<evidence type="ECO:0000313" key="3">
    <source>
        <dbReference type="EMBL" id="OSX71589.1"/>
    </source>
</evidence>
<dbReference type="SUPFAM" id="SSF52540">
    <property type="entry name" value="P-loop containing nucleoside triphosphate hydrolases"/>
    <property type="match status" value="1"/>
</dbReference>
<dbReference type="AlphaFoldDB" id="A0A1X6NSH8"/>
<name>A0A1X6NSH8_PORUM</name>
<feature type="transmembrane region" description="Helical" evidence="2">
    <location>
        <begin position="40"/>
        <end position="58"/>
    </location>
</feature>
<keyword evidence="2" id="KW-0472">Membrane</keyword>
<dbReference type="Gene3D" id="3.40.50.300">
    <property type="entry name" value="P-loop containing nucleotide triphosphate hydrolases"/>
    <property type="match status" value="1"/>
</dbReference>
<dbReference type="InterPro" id="IPR027417">
    <property type="entry name" value="P-loop_NTPase"/>
</dbReference>
<sequence length="434" mass="46697">MDGQRRRPLRSEVSAGNGVGGHGPHFTRAQAGTSVNDLRIYYALTLLLIALAVTGWAHTDADSVCSARQAAASALAASAAVNGTHAAAAVARLKQKVANLDKDAAIAAAVEDVAASASGKHADAVASGLSAAVEARLPPCAAGGSVRAKSFLILFMGHSGSTAMLSEMTQHSSIMGSPTGPEPIDHHEYENDTPLAVSFTRKFLAEGIAAGKVPGFKLRPTHILNDPEAFQSIIKDFGVRLIWNSRGNLIKQAVGEYRHRFLKDDSVIEGLRDGETLEERCAKGACSFNITDMPFFHNVLRDLENNDRLVEKAMEALGSDGCVLPVPYEEYLYGRASTMARIYRFFGLPVEDHPPNRQKATHDSMCEVVSNMDDLCDAFYGCPDLRWMFDDWRTGCKCSVLPVSRFRPTGGYCDLTKRLPTDVRPVGVAAAAST</sequence>
<organism evidence="3 4">
    <name type="scientific">Porphyra umbilicalis</name>
    <name type="common">Purple laver</name>
    <name type="synonym">Red alga</name>
    <dbReference type="NCBI Taxonomy" id="2786"/>
    <lineage>
        <taxon>Eukaryota</taxon>
        <taxon>Rhodophyta</taxon>
        <taxon>Bangiophyceae</taxon>
        <taxon>Bangiales</taxon>
        <taxon>Bangiaceae</taxon>
        <taxon>Porphyra</taxon>
    </lineage>
</organism>
<dbReference type="Proteomes" id="UP000218209">
    <property type="component" value="Unassembled WGS sequence"/>
</dbReference>
<protein>
    <submittedName>
        <fullName evidence="3">Uncharacterized protein</fullName>
    </submittedName>
</protein>
<dbReference type="EMBL" id="KV919122">
    <property type="protein sequence ID" value="OSX71589.1"/>
    <property type="molecule type" value="Genomic_DNA"/>
</dbReference>
<evidence type="ECO:0000313" key="4">
    <source>
        <dbReference type="Proteomes" id="UP000218209"/>
    </source>
</evidence>
<feature type="region of interest" description="Disordered" evidence="1">
    <location>
        <begin position="1"/>
        <end position="28"/>
    </location>
</feature>
<evidence type="ECO:0000256" key="2">
    <source>
        <dbReference type="SAM" id="Phobius"/>
    </source>
</evidence>
<keyword evidence="2" id="KW-0812">Transmembrane</keyword>
<reference evidence="3 4" key="1">
    <citation type="submission" date="2017-03" db="EMBL/GenBank/DDBJ databases">
        <title>WGS assembly of Porphyra umbilicalis.</title>
        <authorList>
            <person name="Brawley S.H."/>
            <person name="Blouin N.A."/>
            <person name="Ficko-Blean E."/>
            <person name="Wheeler G.L."/>
            <person name="Lohr M."/>
            <person name="Goodson H.V."/>
            <person name="Jenkins J.W."/>
            <person name="Blaby-Haas C.E."/>
            <person name="Helliwell K.E."/>
            <person name="Chan C."/>
            <person name="Marriage T."/>
            <person name="Bhattacharya D."/>
            <person name="Klein A.S."/>
            <person name="Badis Y."/>
            <person name="Brodie J."/>
            <person name="Cao Y."/>
            <person name="Collen J."/>
            <person name="Dittami S.M."/>
            <person name="Gachon C.M."/>
            <person name="Green B.R."/>
            <person name="Karpowicz S."/>
            <person name="Kim J.W."/>
            <person name="Kudahl U."/>
            <person name="Lin S."/>
            <person name="Michel G."/>
            <person name="Mittag M."/>
            <person name="Olson B.J."/>
            <person name="Pangilinan J."/>
            <person name="Peng Y."/>
            <person name="Qiu H."/>
            <person name="Shu S."/>
            <person name="Singer J.T."/>
            <person name="Smith A.G."/>
            <person name="Sprecher B.N."/>
            <person name="Wagner V."/>
            <person name="Wang W."/>
            <person name="Wang Z.-Y."/>
            <person name="Yan J."/>
            <person name="Yarish C."/>
            <person name="Zoeuner-Riek S."/>
            <person name="Zhuang Y."/>
            <person name="Zou Y."/>
            <person name="Lindquist E.A."/>
            <person name="Grimwood J."/>
            <person name="Barry K."/>
            <person name="Rokhsar D.S."/>
            <person name="Schmutz J."/>
            <person name="Stiller J.W."/>
            <person name="Grossman A.R."/>
            <person name="Prochnik S.E."/>
        </authorList>
    </citation>
    <scope>NUCLEOTIDE SEQUENCE [LARGE SCALE GENOMIC DNA]</scope>
    <source>
        <strain evidence="3">4086291</strain>
    </source>
</reference>
<evidence type="ECO:0000256" key="1">
    <source>
        <dbReference type="SAM" id="MobiDB-lite"/>
    </source>
</evidence>
<proteinExistence type="predicted"/>
<keyword evidence="4" id="KW-1185">Reference proteome</keyword>
<dbReference type="OrthoDB" id="3936at2759"/>